<dbReference type="Proteomes" id="UP000694864">
    <property type="component" value="Chromosome 15"/>
</dbReference>
<dbReference type="GeneID" id="104747182"/>
<dbReference type="SMART" id="SM00612">
    <property type="entry name" value="Kelch"/>
    <property type="match status" value="2"/>
</dbReference>
<dbReference type="SUPFAM" id="SSF81383">
    <property type="entry name" value="F-box domain"/>
    <property type="match status" value="1"/>
</dbReference>
<evidence type="ECO:0000313" key="3">
    <source>
        <dbReference type="RefSeq" id="XP_019092532.1"/>
    </source>
</evidence>
<dbReference type="InterPro" id="IPR001810">
    <property type="entry name" value="F-box_dom"/>
</dbReference>
<sequence length="362" mass="41571">MNREESMTLMMLPNDLILNCLARVPRLYYHTLSLVSSRFRSLLASTELYQTRILLGCTESCLYVCLRFHTSKQQRWFSLCRRPNSSKNVLVPITSPNSPSTYQSDIARVGSNIYAIGGFTKDNNASSSVMVMDCRSHTWREAPSMRVARESPSVCVLDGKIYVTGGCKNLDAINWMEVFDTVHQTWEFESSSPGERIRSGIRYQSIGYDGSVYVKCIERLVTYKLNKGRWRAGGLAMRRGWFCPTSYCVIENVLYSCSHGMINWYDPEENCWTYLKGSKGLEKLFRLWDDRYAVARVTDYGVKLAVLWEENVSSHNKLVWCAVIALDKHQEDIWGTLECCDIVYTITEPYKYDLAHIVSVTL</sequence>
<evidence type="ECO:0000313" key="2">
    <source>
        <dbReference type="Proteomes" id="UP000694864"/>
    </source>
</evidence>
<dbReference type="SMART" id="SM00256">
    <property type="entry name" value="FBOX"/>
    <property type="match status" value="1"/>
</dbReference>
<proteinExistence type="predicted"/>
<reference evidence="3" key="2">
    <citation type="submission" date="2025-08" db="UniProtKB">
        <authorList>
            <consortium name="RefSeq"/>
        </authorList>
    </citation>
    <scope>IDENTIFICATION</scope>
    <source>
        <tissue evidence="3">Leaf</tissue>
    </source>
</reference>
<keyword evidence="2" id="KW-1185">Reference proteome</keyword>
<dbReference type="Pfam" id="PF25210">
    <property type="entry name" value="Kelch_FKB95"/>
    <property type="match status" value="1"/>
</dbReference>
<dbReference type="InterPro" id="IPR006652">
    <property type="entry name" value="Kelch_1"/>
</dbReference>
<dbReference type="PANTHER" id="PTHR24414">
    <property type="entry name" value="F-BOX/KELCH-REPEAT PROTEIN SKIP4"/>
    <property type="match status" value="1"/>
</dbReference>
<reference evidence="2" key="1">
    <citation type="journal article" date="2014" name="Nat. Commun.">
        <title>The emerging biofuel crop Camelina sativa retains a highly undifferentiated hexaploid genome structure.</title>
        <authorList>
            <person name="Kagale S."/>
            <person name="Koh C."/>
            <person name="Nixon J."/>
            <person name="Bollina V."/>
            <person name="Clarke W.E."/>
            <person name="Tuteja R."/>
            <person name="Spillane C."/>
            <person name="Robinson S.J."/>
            <person name="Links M.G."/>
            <person name="Clarke C."/>
            <person name="Higgins E.E."/>
            <person name="Huebert T."/>
            <person name="Sharpe A.G."/>
            <person name="Parkin I.A."/>
        </authorList>
    </citation>
    <scope>NUCLEOTIDE SEQUENCE [LARGE SCALE GENOMIC DNA]</scope>
    <source>
        <strain evidence="2">cv. DH55</strain>
    </source>
</reference>
<dbReference type="Pfam" id="PF00646">
    <property type="entry name" value="F-box"/>
    <property type="match status" value="1"/>
</dbReference>
<feature type="domain" description="F-box" evidence="1">
    <location>
        <begin position="6"/>
        <end position="52"/>
    </location>
</feature>
<dbReference type="InterPro" id="IPR050354">
    <property type="entry name" value="F-box/kelch-repeat_ARATH"/>
</dbReference>
<dbReference type="PROSITE" id="PS50181">
    <property type="entry name" value="FBOX"/>
    <property type="match status" value="1"/>
</dbReference>
<organism evidence="2 3">
    <name type="scientific">Camelina sativa</name>
    <name type="common">False flax</name>
    <name type="synonym">Myagrum sativum</name>
    <dbReference type="NCBI Taxonomy" id="90675"/>
    <lineage>
        <taxon>Eukaryota</taxon>
        <taxon>Viridiplantae</taxon>
        <taxon>Streptophyta</taxon>
        <taxon>Embryophyta</taxon>
        <taxon>Tracheophyta</taxon>
        <taxon>Spermatophyta</taxon>
        <taxon>Magnoliopsida</taxon>
        <taxon>eudicotyledons</taxon>
        <taxon>Gunneridae</taxon>
        <taxon>Pentapetalae</taxon>
        <taxon>rosids</taxon>
        <taxon>malvids</taxon>
        <taxon>Brassicales</taxon>
        <taxon>Brassicaceae</taxon>
        <taxon>Camelineae</taxon>
        <taxon>Camelina</taxon>
    </lineage>
</organism>
<accession>A0ABM1R0J4</accession>
<dbReference type="RefSeq" id="XP_019092532.1">
    <property type="nucleotide sequence ID" value="XM_019236987.1"/>
</dbReference>
<gene>
    <name evidence="3" type="primary">LOC104747182</name>
</gene>
<dbReference type="SUPFAM" id="SSF117281">
    <property type="entry name" value="Kelch motif"/>
    <property type="match status" value="1"/>
</dbReference>
<dbReference type="Gene3D" id="2.120.10.80">
    <property type="entry name" value="Kelch-type beta propeller"/>
    <property type="match status" value="1"/>
</dbReference>
<dbReference type="PANTHER" id="PTHR24414:SF202">
    <property type="entry name" value="F-BOX DOMAIN-CONTAINING PROTEIN"/>
    <property type="match status" value="1"/>
</dbReference>
<dbReference type="InterPro" id="IPR057499">
    <property type="entry name" value="Kelch_FKB95"/>
</dbReference>
<protein>
    <submittedName>
        <fullName evidence="3">F-box/kelch-repeat protein At4g23580-like</fullName>
    </submittedName>
</protein>
<dbReference type="InterPro" id="IPR015915">
    <property type="entry name" value="Kelch-typ_b-propeller"/>
</dbReference>
<evidence type="ECO:0000259" key="1">
    <source>
        <dbReference type="PROSITE" id="PS50181"/>
    </source>
</evidence>
<dbReference type="CDD" id="cd22152">
    <property type="entry name" value="F-box_AtAFR-like"/>
    <property type="match status" value="1"/>
</dbReference>
<name>A0ABM1R0J4_CAMSA</name>
<dbReference type="InterPro" id="IPR036047">
    <property type="entry name" value="F-box-like_dom_sf"/>
</dbReference>